<keyword evidence="1" id="KW-1003">Cell membrane</keyword>
<evidence type="ECO:0000256" key="4">
    <source>
        <dbReference type="ARBA" id="ARBA00023139"/>
    </source>
</evidence>
<evidence type="ECO:0000256" key="1">
    <source>
        <dbReference type="ARBA" id="ARBA00022475"/>
    </source>
</evidence>
<dbReference type="Proteomes" id="UP000293142">
    <property type="component" value="Unassembled WGS sequence"/>
</dbReference>
<evidence type="ECO:0000256" key="3">
    <source>
        <dbReference type="ARBA" id="ARBA00023136"/>
    </source>
</evidence>
<dbReference type="PANTHER" id="PTHR43649">
    <property type="entry name" value="ARABINOSE-BINDING PROTEIN-RELATED"/>
    <property type="match status" value="1"/>
</dbReference>
<evidence type="ECO:0000256" key="2">
    <source>
        <dbReference type="ARBA" id="ARBA00022729"/>
    </source>
</evidence>
<evidence type="ECO:0000256" key="5">
    <source>
        <dbReference type="ARBA" id="ARBA00023288"/>
    </source>
</evidence>
<feature type="chain" id="PRO_5039675051" evidence="6">
    <location>
        <begin position="20"/>
        <end position="445"/>
    </location>
</feature>
<dbReference type="InterPro" id="IPR050490">
    <property type="entry name" value="Bact_solute-bd_prot1"/>
</dbReference>
<comment type="caution">
    <text evidence="7">The sequence shown here is derived from an EMBL/GenBank/DDBJ whole genome shotgun (WGS) entry which is preliminary data.</text>
</comment>
<keyword evidence="5" id="KW-0449">Lipoprotein</keyword>
<evidence type="ECO:0000313" key="8">
    <source>
        <dbReference type="Proteomes" id="UP000293142"/>
    </source>
</evidence>
<proteinExistence type="predicted"/>
<sequence>MKNAIRKTMLVTASAAMVAAISGCGGTEAPKQASGNGSAAPAKDSKEPVTLTMEYNWSSPNVDNLIYKERIKKFLELNPDIKIEAQDVPSAQYRTKLRTEAAGNSMPDMFVMFPSVEIEPYIAADVLMPLDEIMSTWKDILPPQALAGYNVNGKQYAVPTKMTFVDIVYYHKDMLAKVGYNEFPKTYDQFLDLAKKLKDSGVTPLAIGNKNKWPMQSTFMSAVGDRILGSDFLTKVNKGEAKFTDPDYVKALNVISDLVKIDAFNADINTMDEVQQQDYFLQKKAAMTMTSSTIDTKFRGGNPDKAAAENIGIALFPAISGGKGDPTKSAGVIQYGISLSKNLTGAKKEAALRFLKYFYAPELYQDLMSKGIVVPAKVEAPADTSPYLKEMLKLTQNGSALVFDAIMQPAVKDSIENGIQAIITKQKTAEQVAKELQESVDKSKK</sequence>
<reference evidence="7 8" key="1">
    <citation type="submission" date="2019-02" db="EMBL/GenBank/DDBJ databases">
        <title>Paenibacillus sp. nov., isolated from surface-sterilized tissue of Thalictrum simplex L.</title>
        <authorList>
            <person name="Tuo L."/>
        </authorList>
    </citation>
    <scope>NUCLEOTIDE SEQUENCE [LARGE SCALE GENOMIC DNA]</scope>
    <source>
        <strain evidence="7 8">N2SHLJ1</strain>
    </source>
</reference>
<dbReference type="Gene3D" id="3.40.190.10">
    <property type="entry name" value="Periplasmic binding protein-like II"/>
    <property type="match status" value="2"/>
</dbReference>
<keyword evidence="8" id="KW-1185">Reference proteome</keyword>
<evidence type="ECO:0000256" key="6">
    <source>
        <dbReference type="SAM" id="SignalP"/>
    </source>
</evidence>
<dbReference type="Pfam" id="PF01547">
    <property type="entry name" value="SBP_bac_1"/>
    <property type="match status" value="1"/>
</dbReference>
<dbReference type="AlphaFoldDB" id="A0A4Q9DN63"/>
<feature type="signal peptide" evidence="6">
    <location>
        <begin position="1"/>
        <end position="19"/>
    </location>
</feature>
<evidence type="ECO:0000313" key="7">
    <source>
        <dbReference type="EMBL" id="TBL77370.1"/>
    </source>
</evidence>
<accession>A0A4Q9DN63</accession>
<protein>
    <submittedName>
        <fullName evidence="7">Extracellular solute-binding protein</fullName>
    </submittedName>
</protein>
<dbReference type="InterPro" id="IPR006059">
    <property type="entry name" value="SBP"/>
</dbReference>
<keyword evidence="2 6" id="KW-0732">Signal</keyword>
<dbReference type="PROSITE" id="PS51257">
    <property type="entry name" value="PROKAR_LIPOPROTEIN"/>
    <property type="match status" value="1"/>
</dbReference>
<keyword evidence="4" id="KW-0564">Palmitate</keyword>
<dbReference type="EMBL" id="SIRE01000012">
    <property type="protein sequence ID" value="TBL77370.1"/>
    <property type="molecule type" value="Genomic_DNA"/>
</dbReference>
<dbReference type="SUPFAM" id="SSF53850">
    <property type="entry name" value="Periplasmic binding protein-like II"/>
    <property type="match status" value="1"/>
</dbReference>
<keyword evidence="3" id="KW-0472">Membrane</keyword>
<dbReference type="OrthoDB" id="9798191at2"/>
<organism evidence="7 8">
    <name type="scientific">Paenibacillus thalictri</name>
    <dbReference type="NCBI Taxonomy" id="2527873"/>
    <lineage>
        <taxon>Bacteria</taxon>
        <taxon>Bacillati</taxon>
        <taxon>Bacillota</taxon>
        <taxon>Bacilli</taxon>
        <taxon>Bacillales</taxon>
        <taxon>Paenibacillaceae</taxon>
        <taxon>Paenibacillus</taxon>
    </lineage>
</organism>
<gene>
    <name evidence="7" type="ORF">EYB31_18000</name>
</gene>
<dbReference type="RefSeq" id="WP_131014761.1">
    <property type="nucleotide sequence ID" value="NZ_SIRE01000012.1"/>
</dbReference>
<name>A0A4Q9DN63_9BACL</name>
<dbReference type="PANTHER" id="PTHR43649:SF33">
    <property type="entry name" value="POLYGALACTURONAN_RHAMNOGALACTURONAN-BINDING PROTEIN YTCQ"/>
    <property type="match status" value="1"/>
</dbReference>